<dbReference type="OrthoDB" id="1118217at2"/>
<proteinExistence type="predicted"/>
<dbReference type="EMBL" id="JACHWX010000002">
    <property type="protein sequence ID" value="MBB3054266.1"/>
    <property type="molecule type" value="Genomic_DNA"/>
</dbReference>
<dbReference type="GO" id="GO:0016209">
    <property type="term" value="F:antioxidant activity"/>
    <property type="evidence" value="ECO:0007669"/>
    <property type="project" value="InterPro"/>
</dbReference>
<dbReference type="GO" id="GO:0016491">
    <property type="term" value="F:oxidoreductase activity"/>
    <property type="evidence" value="ECO:0007669"/>
    <property type="project" value="InterPro"/>
</dbReference>
<feature type="domain" description="Thioredoxin" evidence="2">
    <location>
        <begin position="28"/>
        <end position="169"/>
    </location>
</feature>
<dbReference type="CDD" id="cd02966">
    <property type="entry name" value="TlpA_like_family"/>
    <property type="match status" value="1"/>
</dbReference>
<dbReference type="InterPro" id="IPR013766">
    <property type="entry name" value="Thioredoxin_domain"/>
</dbReference>
<dbReference type="InterPro" id="IPR036249">
    <property type="entry name" value="Thioredoxin-like_sf"/>
</dbReference>
<keyword evidence="4" id="KW-1185">Reference proteome</keyword>
<feature type="chain" id="PRO_5032625073" evidence="1">
    <location>
        <begin position="20"/>
        <end position="433"/>
    </location>
</feature>
<organism evidence="3 4">
    <name type="scientific">Mucilaginibacter gotjawali</name>
    <dbReference type="NCBI Taxonomy" id="1550579"/>
    <lineage>
        <taxon>Bacteria</taxon>
        <taxon>Pseudomonadati</taxon>
        <taxon>Bacteroidota</taxon>
        <taxon>Sphingobacteriia</taxon>
        <taxon>Sphingobacteriales</taxon>
        <taxon>Sphingobacteriaceae</taxon>
        <taxon>Mucilaginibacter</taxon>
    </lineage>
</organism>
<evidence type="ECO:0000313" key="4">
    <source>
        <dbReference type="Proteomes" id="UP000539265"/>
    </source>
</evidence>
<feature type="signal peptide" evidence="1">
    <location>
        <begin position="1"/>
        <end position="19"/>
    </location>
</feature>
<dbReference type="Pfam" id="PF00578">
    <property type="entry name" value="AhpC-TSA"/>
    <property type="match status" value="1"/>
</dbReference>
<dbReference type="InterPro" id="IPR000866">
    <property type="entry name" value="AhpC/TSA"/>
</dbReference>
<evidence type="ECO:0000259" key="2">
    <source>
        <dbReference type="PROSITE" id="PS51352"/>
    </source>
</evidence>
<reference evidence="3" key="1">
    <citation type="submission" date="2020-08" db="EMBL/GenBank/DDBJ databases">
        <title>Genomic Encyclopedia of Type Strains, Phase III (KMG-III): the genomes of soil and plant-associated and newly described type strains.</title>
        <authorList>
            <person name="Whitman W."/>
        </authorList>
    </citation>
    <scope>NUCLEOTIDE SEQUENCE [LARGE SCALE GENOMIC DNA]</scope>
    <source>
        <strain evidence="3">CECT 8628</strain>
    </source>
</reference>
<evidence type="ECO:0000313" key="3">
    <source>
        <dbReference type="EMBL" id="MBB3054266.1"/>
    </source>
</evidence>
<gene>
    <name evidence="3" type="ORF">FHS11_000676</name>
</gene>
<dbReference type="InterPro" id="IPR050553">
    <property type="entry name" value="Thioredoxin_ResA/DsbE_sf"/>
</dbReference>
<dbReference type="Proteomes" id="UP000539265">
    <property type="component" value="Unassembled WGS sequence"/>
</dbReference>
<dbReference type="Gene3D" id="3.40.30.10">
    <property type="entry name" value="Glutaredoxin"/>
    <property type="match status" value="1"/>
</dbReference>
<dbReference type="GO" id="GO:0016853">
    <property type="term" value="F:isomerase activity"/>
    <property type="evidence" value="ECO:0007669"/>
    <property type="project" value="UniProtKB-KW"/>
</dbReference>
<dbReference type="SUPFAM" id="SSF52833">
    <property type="entry name" value="Thioredoxin-like"/>
    <property type="match status" value="1"/>
</dbReference>
<name>A0A839S8X7_9SPHI</name>
<sequence>MKLKICLMALLCLFFRASGHNINNNHFLKIGDHVPDITIQNMLFNSSRSVKISDYKGKILVLDFWATWCSSCISHFPEMYALQKKIPDQLQILLVNCKSTRDSETNIKAFFEKRKAYYHFPTVVMDTALEAMFPHHSIPHYVWIKDNVLIAVTYADELNEANVIKALSEPKVHLPEKTFIPYDLSRPYFNSSDSSGSADYLYRSYLGIYKDGLHAISGFSFVNDTLINRIDVMNASRIQLIKFAFPAFAEFKSDRIILNVARKTDFSADSSSTAWRSRNCFCYESSFPPCERSLALSIMQGDIRKYLRVKIDTVEAEQGCHILSVADRNRLVHIPPNTHPETNINEHTGAAVYFINSSLHAFMLKMEDIYRVLFIDETAGIERVSLNLPPDLLDEKSLSESLYKQGFKLTKGKRKIKLLVISDDISKAGCLNQ</sequence>
<evidence type="ECO:0000256" key="1">
    <source>
        <dbReference type="SAM" id="SignalP"/>
    </source>
</evidence>
<protein>
    <submittedName>
        <fullName evidence="3">Thiol-disulfide isomerase/thioredoxin</fullName>
    </submittedName>
</protein>
<keyword evidence="3" id="KW-0413">Isomerase</keyword>
<comment type="caution">
    <text evidence="3">The sequence shown here is derived from an EMBL/GenBank/DDBJ whole genome shotgun (WGS) entry which is preliminary data.</text>
</comment>
<dbReference type="RefSeq" id="WP_096349280.1">
    <property type="nucleotide sequence ID" value="NZ_AP017313.1"/>
</dbReference>
<dbReference type="PANTHER" id="PTHR42852:SF13">
    <property type="entry name" value="PROTEIN DIPZ"/>
    <property type="match status" value="1"/>
</dbReference>
<dbReference type="PANTHER" id="PTHR42852">
    <property type="entry name" value="THIOL:DISULFIDE INTERCHANGE PROTEIN DSBE"/>
    <property type="match status" value="1"/>
</dbReference>
<dbReference type="AlphaFoldDB" id="A0A839S8X7"/>
<accession>A0A839S8X7</accession>
<keyword evidence="1" id="KW-0732">Signal</keyword>
<dbReference type="PROSITE" id="PS51352">
    <property type="entry name" value="THIOREDOXIN_2"/>
    <property type="match status" value="1"/>
</dbReference>